<gene>
    <name evidence="1" type="ORF">PPRIM_AZ9-3.1.T2300001</name>
</gene>
<comment type="caution">
    <text evidence="1">The sequence shown here is derived from an EMBL/GenBank/DDBJ whole genome shotgun (WGS) entry which is preliminary data.</text>
</comment>
<evidence type="ECO:0000313" key="2">
    <source>
        <dbReference type="Proteomes" id="UP000688137"/>
    </source>
</evidence>
<keyword evidence="2" id="KW-1185">Reference proteome</keyword>
<dbReference type="AlphaFoldDB" id="A0A8S1QR32"/>
<dbReference type="EMBL" id="CAJJDM010000239">
    <property type="protein sequence ID" value="CAD8118219.1"/>
    <property type="molecule type" value="Genomic_DNA"/>
</dbReference>
<protein>
    <submittedName>
        <fullName evidence="1">Uncharacterized protein</fullName>
    </submittedName>
</protein>
<name>A0A8S1QR32_PARPR</name>
<dbReference type="Proteomes" id="UP000688137">
    <property type="component" value="Unassembled WGS sequence"/>
</dbReference>
<sequence length="120" mass="14910">MLNESQSSQYNEYFYKIPAHRHKRYYEKQISQKGKKMDQRQIFHYKIKFLFQLSIHLQGFQNEKELKILIRKGKESKKFQKGNFSFKNILQYHKQDNDGLTYTFIQKMVQRKIKYTWLFK</sequence>
<organism evidence="1 2">
    <name type="scientific">Paramecium primaurelia</name>
    <dbReference type="NCBI Taxonomy" id="5886"/>
    <lineage>
        <taxon>Eukaryota</taxon>
        <taxon>Sar</taxon>
        <taxon>Alveolata</taxon>
        <taxon>Ciliophora</taxon>
        <taxon>Intramacronucleata</taxon>
        <taxon>Oligohymenophorea</taxon>
        <taxon>Peniculida</taxon>
        <taxon>Parameciidae</taxon>
        <taxon>Paramecium</taxon>
    </lineage>
</organism>
<reference evidence="1" key="1">
    <citation type="submission" date="2021-01" db="EMBL/GenBank/DDBJ databases">
        <authorList>
            <consortium name="Genoscope - CEA"/>
            <person name="William W."/>
        </authorList>
    </citation>
    <scope>NUCLEOTIDE SEQUENCE</scope>
</reference>
<proteinExistence type="predicted"/>
<accession>A0A8S1QR32</accession>
<evidence type="ECO:0000313" key="1">
    <source>
        <dbReference type="EMBL" id="CAD8118219.1"/>
    </source>
</evidence>